<accession>A0ABS8TML4</accession>
<dbReference type="EMBL" id="JACEIK010001783">
    <property type="protein sequence ID" value="MCD7472141.1"/>
    <property type="molecule type" value="Genomic_DNA"/>
</dbReference>
<gene>
    <name evidence="2" type="ORF">HAX54_013136</name>
</gene>
<proteinExistence type="predicted"/>
<evidence type="ECO:0000313" key="3">
    <source>
        <dbReference type="Proteomes" id="UP000823775"/>
    </source>
</evidence>
<comment type="caution">
    <text evidence="2">The sequence shown here is derived from an EMBL/GenBank/DDBJ whole genome shotgun (WGS) entry which is preliminary data.</text>
</comment>
<sequence length="52" mass="6081">MVHQVKSELRMRPNKIVKYDMKDGPSFSKTICQSRDKKLLDRSQNLNDGTKD</sequence>
<name>A0ABS8TML4_DATST</name>
<feature type="compositionally biased region" description="Polar residues" evidence="1">
    <location>
        <begin position="42"/>
        <end position="52"/>
    </location>
</feature>
<evidence type="ECO:0000313" key="2">
    <source>
        <dbReference type="EMBL" id="MCD7472141.1"/>
    </source>
</evidence>
<keyword evidence="3" id="KW-1185">Reference proteome</keyword>
<organism evidence="2 3">
    <name type="scientific">Datura stramonium</name>
    <name type="common">Jimsonweed</name>
    <name type="synonym">Common thornapple</name>
    <dbReference type="NCBI Taxonomy" id="4076"/>
    <lineage>
        <taxon>Eukaryota</taxon>
        <taxon>Viridiplantae</taxon>
        <taxon>Streptophyta</taxon>
        <taxon>Embryophyta</taxon>
        <taxon>Tracheophyta</taxon>
        <taxon>Spermatophyta</taxon>
        <taxon>Magnoliopsida</taxon>
        <taxon>eudicotyledons</taxon>
        <taxon>Gunneridae</taxon>
        <taxon>Pentapetalae</taxon>
        <taxon>asterids</taxon>
        <taxon>lamiids</taxon>
        <taxon>Solanales</taxon>
        <taxon>Solanaceae</taxon>
        <taxon>Solanoideae</taxon>
        <taxon>Datureae</taxon>
        <taxon>Datura</taxon>
    </lineage>
</organism>
<reference evidence="2 3" key="1">
    <citation type="journal article" date="2021" name="BMC Genomics">
        <title>Datura genome reveals duplications of psychoactive alkaloid biosynthetic genes and high mutation rate following tissue culture.</title>
        <authorList>
            <person name="Rajewski A."/>
            <person name="Carter-House D."/>
            <person name="Stajich J."/>
            <person name="Litt A."/>
        </authorList>
    </citation>
    <scope>NUCLEOTIDE SEQUENCE [LARGE SCALE GENOMIC DNA]</scope>
    <source>
        <strain evidence="2">AR-01</strain>
    </source>
</reference>
<feature type="non-terminal residue" evidence="2">
    <location>
        <position position="52"/>
    </location>
</feature>
<protein>
    <submittedName>
        <fullName evidence="2">Uncharacterized protein</fullName>
    </submittedName>
</protein>
<evidence type="ECO:0000256" key="1">
    <source>
        <dbReference type="SAM" id="MobiDB-lite"/>
    </source>
</evidence>
<feature type="region of interest" description="Disordered" evidence="1">
    <location>
        <begin position="20"/>
        <end position="52"/>
    </location>
</feature>
<dbReference type="Proteomes" id="UP000823775">
    <property type="component" value="Unassembled WGS sequence"/>
</dbReference>